<keyword evidence="1" id="KW-0732">Signal</keyword>
<sequence>MKLLLLLILTVAVILMASLIKADEASTRPTFCEENPGTGCTGRPQNSSIRWSYYPDLKRCSMQRWGGCVPHNNIFMNCSECAKTCAKKEPKEECDGYD</sequence>
<dbReference type="InterPro" id="IPR036880">
    <property type="entry name" value="Kunitz_BPTI_sf"/>
</dbReference>
<organism evidence="3">
    <name type="scientific">Rhipicephalus zambeziensis</name>
    <dbReference type="NCBI Taxonomy" id="60191"/>
    <lineage>
        <taxon>Eukaryota</taxon>
        <taxon>Metazoa</taxon>
        <taxon>Ecdysozoa</taxon>
        <taxon>Arthropoda</taxon>
        <taxon>Chelicerata</taxon>
        <taxon>Arachnida</taxon>
        <taxon>Acari</taxon>
        <taxon>Parasitiformes</taxon>
        <taxon>Ixodida</taxon>
        <taxon>Ixodoidea</taxon>
        <taxon>Ixodidae</taxon>
        <taxon>Rhipicephalinae</taxon>
        <taxon>Rhipicephalus</taxon>
        <taxon>Rhipicephalus</taxon>
    </lineage>
</organism>
<dbReference type="InterPro" id="IPR002223">
    <property type="entry name" value="Kunitz_BPTI"/>
</dbReference>
<dbReference type="Pfam" id="PF00014">
    <property type="entry name" value="Kunitz_BPTI"/>
    <property type="match status" value="1"/>
</dbReference>
<feature type="chain" id="PRO_5013030747" evidence="1">
    <location>
        <begin position="23"/>
        <end position="98"/>
    </location>
</feature>
<name>A0A224Y2F0_9ACAR</name>
<feature type="domain" description="BPTI/Kunitz inhibitor" evidence="2">
    <location>
        <begin position="32"/>
        <end position="85"/>
    </location>
</feature>
<dbReference type="GO" id="GO:0004867">
    <property type="term" value="F:serine-type endopeptidase inhibitor activity"/>
    <property type="evidence" value="ECO:0007669"/>
    <property type="project" value="InterPro"/>
</dbReference>
<evidence type="ECO:0000259" key="2">
    <source>
        <dbReference type="PROSITE" id="PS50279"/>
    </source>
</evidence>
<dbReference type="EMBL" id="GFPF01000580">
    <property type="protein sequence ID" value="MAA11726.1"/>
    <property type="molecule type" value="Transcribed_RNA"/>
</dbReference>
<dbReference type="AlphaFoldDB" id="A0A224Y2F0"/>
<dbReference type="SMART" id="SM00131">
    <property type="entry name" value="KU"/>
    <property type="match status" value="1"/>
</dbReference>
<accession>A0A224Y2F0</accession>
<dbReference type="Gene3D" id="4.10.410.10">
    <property type="entry name" value="Pancreatic trypsin inhibitor Kunitz domain"/>
    <property type="match status" value="1"/>
</dbReference>
<evidence type="ECO:0000256" key="1">
    <source>
        <dbReference type="SAM" id="SignalP"/>
    </source>
</evidence>
<dbReference type="PROSITE" id="PS50279">
    <property type="entry name" value="BPTI_KUNITZ_2"/>
    <property type="match status" value="1"/>
</dbReference>
<protein>
    <submittedName>
        <fullName evidence="3">Pancreatic trypsin inhibitor</fullName>
    </submittedName>
</protein>
<feature type="signal peptide" evidence="1">
    <location>
        <begin position="1"/>
        <end position="22"/>
    </location>
</feature>
<reference evidence="3" key="1">
    <citation type="journal article" date="2017" name="Parasit. Vectors">
        <title>Sialotranscriptomics of Rhipicephalus zambeziensis reveals intricate expression profiles of secretory proteins and suggests tight temporal transcriptional regulation during blood-feeding.</title>
        <authorList>
            <person name="de Castro M.H."/>
            <person name="de Klerk D."/>
            <person name="Pienaar R."/>
            <person name="Rees D.J.G."/>
            <person name="Mans B.J."/>
        </authorList>
    </citation>
    <scope>NUCLEOTIDE SEQUENCE</scope>
    <source>
        <tissue evidence="3">Salivary glands</tissue>
    </source>
</reference>
<evidence type="ECO:0000313" key="3">
    <source>
        <dbReference type="EMBL" id="MAA11726.1"/>
    </source>
</evidence>
<proteinExistence type="predicted"/>
<dbReference type="SUPFAM" id="SSF57362">
    <property type="entry name" value="BPTI-like"/>
    <property type="match status" value="1"/>
</dbReference>